<comment type="caution">
    <text evidence="1">The sequence shown here is derived from an EMBL/GenBank/DDBJ whole genome shotgun (WGS) entry which is preliminary data.</text>
</comment>
<dbReference type="AlphaFoldDB" id="A0A401H2A2"/>
<dbReference type="Proteomes" id="UP000287166">
    <property type="component" value="Unassembled WGS sequence"/>
</dbReference>
<name>A0A401H2A2_9APHY</name>
<accession>A0A401H2A2</accession>
<dbReference type="EMBL" id="BFAD01000013">
    <property type="protein sequence ID" value="GBE88561.1"/>
    <property type="molecule type" value="Genomic_DNA"/>
</dbReference>
<proteinExistence type="predicted"/>
<reference evidence="1 2" key="1">
    <citation type="journal article" date="2018" name="Sci. Rep.">
        <title>Genome sequence of the cauliflower mushroom Sparassis crispa (Hanabiratake) and its association with beneficial usage.</title>
        <authorList>
            <person name="Kiyama R."/>
            <person name="Furutani Y."/>
            <person name="Kawaguchi K."/>
            <person name="Nakanishi T."/>
        </authorList>
    </citation>
    <scope>NUCLEOTIDE SEQUENCE [LARGE SCALE GENOMIC DNA]</scope>
</reference>
<gene>
    <name evidence="1" type="ORF">SCP_1303780</name>
</gene>
<evidence type="ECO:0000313" key="2">
    <source>
        <dbReference type="Proteomes" id="UP000287166"/>
    </source>
</evidence>
<dbReference type="InParanoid" id="A0A401H2A2"/>
<evidence type="ECO:0000313" key="1">
    <source>
        <dbReference type="EMBL" id="GBE88561.1"/>
    </source>
</evidence>
<dbReference type="GeneID" id="38785478"/>
<protein>
    <submittedName>
        <fullName evidence="1">Uncharacterized protein</fullName>
    </submittedName>
</protein>
<sequence length="227" mass="25279">MPSGCGGEPRNDAEEFTYRPFTFPSNPHNNGDGFMYSSGENFIPPSDVRDAVTGPYQIYDRRIQPMLPNPTGIVMPASAQGWNISTQAIHHPQYDLPVLPAQQPVTRPSMMSLDMAHVNPADTLLTVLPHSSIAPQPHVAPQINVPKRCKWENCGATLLDPSNAGIKKHLRQFHPVADSMIACCLWCTGSTVCEHTMQLVRGHLDLWFECSEKMPPLRGHVTREMWT</sequence>
<organism evidence="1 2">
    <name type="scientific">Sparassis crispa</name>
    <dbReference type="NCBI Taxonomy" id="139825"/>
    <lineage>
        <taxon>Eukaryota</taxon>
        <taxon>Fungi</taxon>
        <taxon>Dikarya</taxon>
        <taxon>Basidiomycota</taxon>
        <taxon>Agaricomycotina</taxon>
        <taxon>Agaricomycetes</taxon>
        <taxon>Polyporales</taxon>
        <taxon>Sparassidaceae</taxon>
        <taxon>Sparassis</taxon>
    </lineage>
</organism>
<dbReference type="RefSeq" id="XP_027619474.1">
    <property type="nucleotide sequence ID" value="XM_027763673.1"/>
</dbReference>
<keyword evidence="2" id="KW-1185">Reference proteome</keyword>